<proteinExistence type="predicted"/>
<sequence>MKLSLNRLFEEAYEASSELQKKLASIYPIEFNVHFSSLSVMSIRLTKTEQILASEALSHPQFSLSLDSATMLYALRHQNIPAHAFEGDSELALMFFLAIKESNVDLEVLIYKHLGTIPALIIRSFATNTIKSHLSQDGYSRAHQLQAALRAMAIRVDRLEQVTTS</sequence>
<dbReference type="STRING" id="1655612.ABS10_07615"/>
<evidence type="ECO:0008006" key="3">
    <source>
        <dbReference type="Google" id="ProtNLM"/>
    </source>
</evidence>
<comment type="caution">
    <text evidence="1">The sequence shown here is derived from an EMBL/GenBank/DDBJ whole genome shotgun (WGS) entry which is preliminary data.</text>
</comment>
<dbReference type="EMBL" id="LICS01000040">
    <property type="protein sequence ID" value="KRO95261.1"/>
    <property type="molecule type" value="Genomic_DNA"/>
</dbReference>
<dbReference type="AlphaFoldDB" id="A0A0R2UDZ8"/>
<evidence type="ECO:0000313" key="2">
    <source>
        <dbReference type="Proteomes" id="UP000051027"/>
    </source>
</evidence>
<gene>
    <name evidence="1" type="ORF">ABS10_07615</name>
</gene>
<evidence type="ECO:0000313" key="1">
    <source>
        <dbReference type="EMBL" id="KRO95261.1"/>
    </source>
</evidence>
<reference evidence="1 2" key="1">
    <citation type="submission" date="2015-10" db="EMBL/GenBank/DDBJ databases">
        <title>Metagenome-Assembled Genomes uncover a global brackish microbiome.</title>
        <authorList>
            <person name="Hugerth L.W."/>
            <person name="Larsson J."/>
            <person name="Alneberg J."/>
            <person name="Lindh M.V."/>
            <person name="Legrand C."/>
            <person name="Pinhassi J."/>
            <person name="Andersson A.F."/>
        </authorList>
    </citation>
    <scope>NUCLEOTIDE SEQUENCE [LARGE SCALE GENOMIC DNA]</scope>
    <source>
        <strain evidence="1">BACL1 MAG-120820-bin45</strain>
    </source>
</reference>
<accession>A0A0R2UDZ8</accession>
<organism evidence="1 2">
    <name type="scientific">SAR86 cluster bacterium BACL1 MAG-120820-bin45</name>
    <dbReference type="NCBI Taxonomy" id="1655612"/>
    <lineage>
        <taxon>Bacteria</taxon>
        <taxon>Pseudomonadati</taxon>
        <taxon>Pseudomonadota</taxon>
        <taxon>Gammaproteobacteria</taxon>
        <taxon>SAR86 cluster</taxon>
    </lineage>
</organism>
<dbReference type="Proteomes" id="UP000051027">
    <property type="component" value="Unassembled WGS sequence"/>
</dbReference>
<protein>
    <recommendedName>
        <fullName evidence="3">SCP2 domain-containing protein</fullName>
    </recommendedName>
</protein>
<name>A0A0R2UDZ8_9GAMM</name>